<keyword evidence="4" id="KW-1185">Reference proteome</keyword>
<evidence type="ECO:0000259" key="2">
    <source>
        <dbReference type="Pfam" id="PF00054"/>
    </source>
</evidence>
<organism evidence="3 4">
    <name type="scientific">Elysia chlorotica</name>
    <name type="common">Eastern emerald elysia</name>
    <name type="synonym">Sea slug</name>
    <dbReference type="NCBI Taxonomy" id="188477"/>
    <lineage>
        <taxon>Eukaryota</taxon>
        <taxon>Metazoa</taxon>
        <taxon>Spiralia</taxon>
        <taxon>Lophotrochozoa</taxon>
        <taxon>Mollusca</taxon>
        <taxon>Gastropoda</taxon>
        <taxon>Heterobranchia</taxon>
        <taxon>Euthyneura</taxon>
        <taxon>Panpulmonata</taxon>
        <taxon>Sacoglossa</taxon>
        <taxon>Placobranchoidea</taxon>
        <taxon>Plakobranchidae</taxon>
        <taxon>Elysia</taxon>
    </lineage>
</organism>
<dbReference type="InterPro" id="IPR013320">
    <property type="entry name" value="ConA-like_dom_sf"/>
</dbReference>
<evidence type="ECO:0000256" key="1">
    <source>
        <dbReference type="SAM" id="MobiDB-lite"/>
    </source>
</evidence>
<dbReference type="CDD" id="cd00110">
    <property type="entry name" value="LamG"/>
    <property type="match status" value="1"/>
</dbReference>
<dbReference type="Gene3D" id="2.60.120.200">
    <property type="match status" value="1"/>
</dbReference>
<dbReference type="Pfam" id="PF00054">
    <property type="entry name" value="Laminin_G_1"/>
    <property type="match status" value="1"/>
</dbReference>
<evidence type="ECO:0000313" key="4">
    <source>
        <dbReference type="Proteomes" id="UP000271974"/>
    </source>
</evidence>
<comment type="caution">
    <text evidence="3">The sequence shown here is derived from an EMBL/GenBank/DDBJ whole genome shotgun (WGS) entry which is preliminary data.</text>
</comment>
<feature type="compositionally biased region" description="Basic and acidic residues" evidence="1">
    <location>
        <begin position="439"/>
        <end position="459"/>
    </location>
</feature>
<feature type="region of interest" description="Disordered" evidence="1">
    <location>
        <begin position="563"/>
        <end position="599"/>
    </location>
</feature>
<feature type="region of interest" description="Disordered" evidence="1">
    <location>
        <begin position="427"/>
        <end position="468"/>
    </location>
</feature>
<proteinExistence type="predicted"/>
<dbReference type="Proteomes" id="UP000271974">
    <property type="component" value="Unassembled WGS sequence"/>
</dbReference>
<feature type="domain" description="Laminin G" evidence="2">
    <location>
        <begin position="470"/>
        <end position="538"/>
    </location>
</feature>
<feature type="compositionally biased region" description="Low complexity" evidence="1">
    <location>
        <begin position="111"/>
        <end position="123"/>
    </location>
</feature>
<dbReference type="OrthoDB" id="26719at2759"/>
<accession>A0A3S0ZQ82</accession>
<evidence type="ECO:0000313" key="3">
    <source>
        <dbReference type="EMBL" id="RUS80259.1"/>
    </source>
</evidence>
<protein>
    <recommendedName>
        <fullName evidence="2">Laminin G domain-containing protein</fullName>
    </recommendedName>
</protein>
<dbReference type="STRING" id="188477.A0A3S0ZQ82"/>
<sequence length="599" mass="65959">MVRRQSLLMTTTVTVMGWNTAPRRYTLKMTKKKNADGRAPCYQIRENIGDLGVDLSQTLTGCTVEEQTAIFDLDGQCRVGYSPHSLYSSPGSPELCEPEYMETPPTPPPSVSSSESELTLLASDTDDSDSEFGPEKRIVTGVSADNLFGKNQRVITGVSTDSELCPDIQRTVTGISVDCGGFDSNRRVVSGRSSVYSEIDPDESVVCGISSDIDYGSDSDESFVRGLSLGEEGPEAFHRAVDYHRWDFQHGKPNRTLLTSDTDDSDCEFGPEKRIITGVSGDTLFGENQHVITGVSTDSELCPDIPRIITGISVDCGFDSNRRVISGRSSVYSEIDPDESVVCGISSDIDYGSDSDESFVRGLSLEEEGPGVFYRAVDYHHWDFKDGTPNMACESHDPHNRACDSPLQDGGQAQYYTDLQRPAYRSATDFETSLSRKRQNMDFHRKQDWAGRRDTRNQHTESSATESDTIQFRYDVGNGVSVLSFKSPSPLNDDTWHTIHVEKNRKQAWMKLDDYTGTVLNEDADLIRQLDLTEALYVDNGICTSVFSPLSKSVEQLSDIHMPSNVSNSKTRGEGGSPVVRVLGGPEFESSSGDCKATC</sequence>
<feature type="region of interest" description="Disordered" evidence="1">
    <location>
        <begin position="88"/>
        <end position="133"/>
    </location>
</feature>
<name>A0A3S0ZQ82_ELYCH</name>
<dbReference type="AlphaFoldDB" id="A0A3S0ZQ82"/>
<dbReference type="SUPFAM" id="SSF49899">
    <property type="entry name" value="Concanavalin A-like lectins/glucanases"/>
    <property type="match status" value="1"/>
</dbReference>
<reference evidence="3 4" key="1">
    <citation type="submission" date="2019-01" db="EMBL/GenBank/DDBJ databases">
        <title>A draft genome assembly of the solar-powered sea slug Elysia chlorotica.</title>
        <authorList>
            <person name="Cai H."/>
            <person name="Li Q."/>
            <person name="Fang X."/>
            <person name="Li J."/>
            <person name="Curtis N.E."/>
            <person name="Altenburger A."/>
            <person name="Shibata T."/>
            <person name="Feng M."/>
            <person name="Maeda T."/>
            <person name="Schwartz J.A."/>
            <person name="Shigenobu S."/>
            <person name="Lundholm N."/>
            <person name="Nishiyama T."/>
            <person name="Yang H."/>
            <person name="Hasebe M."/>
            <person name="Li S."/>
            <person name="Pierce S.K."/>
            <person name="Wang J."/>
        </authorList>
    </citation>
    <scope>NUCLEOTIDE SEQUENCE [LARGE SCALE GENOMIC DNA]</scope>
    <source>
        <strain evidence="3">EC2010</strain>
        <tissue evidence="3">Whole organism of an adult</tissue>
    </source>
</reference>
<dbReference type="EMBL" id="RQTK01000402">
    <property type="protein sequence ID" value="RUS80259.1"/>
    <property type="molecule type" value="Genomic_DNA"/>
</dbReference>
<dbReference type="InterPro" id="IPR001791">
    <property type="entry name" value="Laminin_G"/>
</dbReference>
<gene>
    <name evidence="3" type="ORF">EGW08_011988</name>
</gene>